<reference evidence="2 3" key="1">
    <citation type="submission" date="2015-01" db="EMBL/GenBank/DDBJ databases">
        <title>Enhanced salinomycin production by adjusting the supply of polyketide extender units in Streptomyce albus DSM 41398.</title>
        <authorList>
            <person name="Lu C."/>
        </authorList>
    </citation>
    <scope>NUCLEOTIDE SEQUENCE [LARGE SCALE GENOMIC DNA]</scope>
    <source>
        <strain evidence="3">ATCC 21838 / DSM 41398 / FERM P-419 / JCM 4703 / NBRC 107858</strain>
    </source>
</reference>
<feature type="compositionally biased region" description="Low complexity" evidence="1">
    <location>
        <begin position="33"/>
        <end position="42"/>
    </location>
</feature>
<gene>
    <name evidence="2" type="ORF">SLNWT_5546</name>
</gene>
<evidence type="ECO:0000256" key="1">
    <source>
        <dbReference type="SAM" id="MobiDB-lite"/>
    </source>
</evidence>
<accession>A0A0B5F6G5</accession>
<feature type="compositionally biased region" description="Basic and acidic residues" evidence="1">
    <location>
        <begin position="71"/>
        <end position="84"/>
    </location>
</feature>
<evidence type="ECO:0000313" key="2">
    <source>
        <dbReference type="EMBL" id="AJE85922.1"/>
    </source>
</evidence>
<dbReference type="EMBL" id="CP010519">
    <property type="protein sequence ID" value="AJE85922.1"/>
    <property type="molecule type" value="Genomic_DNA"/>
</dbReference>
<dbReference type="AlphaFoldDB" id="A0A0B5F6G5"/>
<evidence type="ECO:0000313" key="3">
    <source>
        <dbReference type="Proteomes" id="UP000031523"/>
    </source>
</evidence>
<keyword evidence="3" id="KW-1185">Reference proteome</keyword>
<name>A0A0B5F6G5_STRA4</name>
<organism evidence="2 3">
    <name type="scientific">Streptomyces albus (strain ATCC 21838 / DSM 41398 / FERM P-419 / JCM 4703 / NBRC 107858)</name>
    <dbReference type="NCBI Taxonomy" id="1081613"/>
    <lineage>
        <taxon>Bacteria</taxon>
        <taxon>Bacillati</taxon>
        <taxon>Actinomycetota</taxon>
        <taxon>Actinomycetes</taxon>
        <taxon>Kitasatosporales</taxon>
        <taxon>Streptomycetaceae</taxon>
        <taxon>Streptomyces</taxon>
    </lineage>
</organism>
<proteinExistence type="predicted"/>
<sequence length="114" mass="11714">MRTSDRRGTRQRLPAERSAFPRAGGLPRGAGSGAASTAQSGAKVLRIGGYGMSSGADAQDGGPGKSAAGRQADRPMDASGDSRRARGAGCRADEMPGCRVSELSSCRVFELQRS</sequence>
<feature type="region of interest" description="Disordered" evidence="1">
    <location>
        <begin position="1"/>
        <end position="96"/>
    </location>
</feature>
<dbReference type="Proteomes" id="UP000031523">
    <property type="component" value="Chromosome"/>
</dbReference>
<protein>
    <submittedName>
        <fullName evidence="2">Uncharacterized protein</fullName>
    </submittedName>
</protein>
<dbReference type="KEGG" id="sals:SLNWT_5546"/>